<dbReference type="PATRIC" id="fig|1227739.3.peg.4120"/>
<name>W8FCZ6_9BACT</name>
<dbReference type="Gene3D" id="3.20.20.70">
    <property type="entry name" value="Aldolase class I"/>
    <property type="match status" value="1"/>
</dbReference>
<dbReference type="GO" id="GO:0009228">
    <property type="term" value="P:thiamine biosynthetic process"/>
    <property type="evidence" value="ECO:0007669"/>
    <property type="project" value="UniProtKB-KW"/>
</dbReference>
<protein>
    <recommendedName>
        <fullName evidence="3">Thiamine phosphate synthase/TenI domain-containing protein</fullName>
    </recommendedName>
</protein>
<dbReference type="GO" id="GO:0004789">
    <property type="term" value="F:thiamine-phosphate diphosphorylase activity"/>
    <property type="evidence" value="ECO:0007669"/>
    <property type="project" value="TreeGrafter"/>
</dbReference>
<evidence type="ECO:0000313" key="4">
    <source>
        <dbReference type="EMBL" id="AHJ99565.1"/>
    </source>
</evidence>
<dbReference type="PANTHER" id="PTHR20857">
    <property type="entry name" value="THIAMINE-PHOSPHATE PYROPHOSPHORYLASE"/>
    <property type="match status" value="1"/>
</dbReference>
<dbReference type="SUPFAM" id="SSF51391">
    <property type="entry name" value="Thiamin phosphate synthase"/>
    <property type="match status" value="1"/>
</dbReference>
<evidence type="ECO:0000313" key="5">
    <source>
        <dbReference type="Proteomes" id="UP000019423"/>
    </source>
</evidence>
<sequence length="208" mass="22261">MRPAFRLVLLTPPAAHPQELSVIGRWLEGAPDTRLHLRRPGWSRSETAAWLRQLPVPWLPRIVLHAYPELVAEFGLGGCHLTATARAAGPRPVLPPGTMLSTALHTLEEVRAEAAGYDYVLLSPVFDSISKAGYEAAFRLEDVAELLPQFPLARVLALGGITAERLPAVRAAGFAGAAVLGAVWEAPDPAAAVHHVLRAASQSFHTGS</sequence>
<evidence type="ECO:0000256" key="2">
    <source>
        <dbReference type="ARBA" id="ARBA00022977"/>
    </source>
</evidence>
<dbReference type="Pfam" id="PF02581">
    <property type="entry name" value="TMP-TENI"/>
    <property type="match status" value="1"/>
</dbReference>
<gene>
    <name evidence="4" type="ORF">Hsw_3970</name>
</gene>
<organism evidence="4 5">
    <name type="scientific">Hymenobacter swuensis DY53</name>
    <dbReference type="NCBI Taxonomy" id="1227739"/>
    <lineage>
        <taxon>Bacteria</taxon>
        <taxon>Pseudomonadati</taxon>
        <taxon>Bacteroidota</taxon>
        <taxon>Cytophagia</taxon>
        <taxon>Cytophagales</taxon>
        <taxon>Hymenobacteraceae</taxon>
        <taxon>Hymenobacter</taxon>
    </lineage>
</organism>
<keyword evidence="5" id="KW-1185">Reference proteome</keyword>
<dbReference type="InterPro" id="IPR013785">
    <property type="entry name" value="Aldolase_TIM"/>
</dbReference>
<dbReference type="RefSeq" id="WP_052346695.1">
    <property type="nucleotide sequence ID" value="NZ_CP007145.1"/>
</dbReference>
<evidence type="ECO:0000256" key="1">
    <source>
        <dbReference type="ARBA" id="ARBA00004948"/>
    </source>
</evidence>
<accession>W8FCZ6</accession>
<dbReference type="EMBL" id="CP007145">
    <property type="protein sequence ID" value="AHJ99565.1"/>
    <property type="molecule type" value="Genomic_DNA"/>
</dbReference>
<dbReference type="OrthoDB" id="194683at2"/>
<dbReference type="eggNOG" id="COG0352">
    <property type="taxonomic scope" value="Bacteria"/>
</dbReference>
<dbReference type="KEGG" id="hsw:Hsw_3970"/>
<dbReference type="GO" id="GO:0005737">
    <property type="term" value="C:cytoplasm"/>
    <property type="evidence" value="ECO:0007669"/>
    <property type="project" value="TreeGrafter"/>
</dbReference>
<dbReference type="STRING" id="1227739.Hsw_3970"/>
<dbReference type="InterPro" id="IPR022998">
    <property type="entry name" value="ThiamineP_synth_TenI"/>
</dbReference>
<reference evidence="4 5" key="1">
    <citation type="submission" date="2014-01" db="EMBL/GenBank/DDBJ databases">
        <title>Complete genome sequence of ionizing-radiation resistance bacterium Hymenobacter swuensis DY53.</title>
        <authorList>
            <person name="Jung J.-H."/>
            <person name="Jeong S.-W."/>
            <person name="Joe M.-H."/>
            <person name="Cho y.-j."/>
            <person name="Kim M.-K."/>
            <person name="Lim S.-Y."/>
        </authorList>
    </citation>
    <scope>NUCLEOTIDE SEQUENCE [LARGE SCALE GENOMIC DNA]</scope>
    <source>
        <strain evidence="4 5">DY53</strain>
    </source>
</reference>
<feature type="domain" description="Thiamine phosphate synthase/TenI" evidence="3">
    <location>
        <begin position="62"/>
        <end position="183"/>
    </location>
</feature>
<proteinExistence type="predicted"/>
<evidence type="ECO:0000259" key="3">
    <source>
        <dbReference type="Pfam" id="PF02581"/>
    </source>
</evidence>
<dbReference type="InterPro" id="IPR036206">
    <property type="entry name" value="ThiamineP_synth_sf"/>
</dbReference>
<comment type="pathway">
    <text evidence="1">Cofactor biosynthesis; thiamine diphosphate biosynthesis.</text>
</comment>
<dbReference type="PANTHER" id="PTHR20857:SF15">
    <property type="entry name" value="THIAMINE-PHOSPHATE SYNTHASE"/>
    <property type="match status" value="1"/>
</dbReference>
<dbReference type="CDD" id="cd00564">
    <property type="entry name" value="TMP_TenI"/>
    <property type="match status" value="1"/>
</dbReference>
<keyword evidence="2" id="KW-0784">Thiamine biosynthesis</keyword>
<dbReference type="AlphaFoldDB" id="W8FCZ6"/>
<dbReference type="HOGENOM" id="CLU_018272_4_0_10"/>
<dbReference type="Proteomes" id="UP000019423">
    <property type="component" value="Chromosome"/>
</dbReference>